<keyword evidence="1" id="KW-0812">Transmembrane</keyword>
<reference evidence="2 3" key="1">
    <citation type="submission" date="2016-10" db="EMBL/GenBank/DDBJ databases">
        <authorList>
            <person name="de Groot N.N."/>
        </authorList>
    </citation>
    <scope>NUCLEOTIDE SEQUENCE [LARGE SCALE GENOMIC DNA]</scope>
    <source>
        <strain evidence="2 3">DSM 9179</strain>
    </source>
</reference>
<protein>
    <submittedName>
        <fullName evidence="2">Uncharacterized protein</fullName>
    </submittedName>
</protein>
<keyword evidence="1" id="KW-0472">Membrane</keyword>
<accession>A0A1I0RFX9</accession>
<gene>
    <name evidence="2" type="ORF">SAMN05421659_11537</name>
</gene>
<dbReference type="EMBL" id="FOJI01000015">
    <property type="protein sequence ID" value="SEW39678.1"/>
    <property type="molecule type" value="Genomic_DNA"/>
</dbReference>
<evidence type="ECO:0000313" key="2">
    <source>
        <dbReference type="EMBL" id="SEW39678.1"/>
    </source>
</evidence>
<proteinExistence type="predicted"/>
<dbReference type="STRING" id="99656.SAMN05421659_11537"/>
<dbReference type="AlphaFoldDB" id="A0A1I0RFX9"/>
<keyword evidence="3" id="KW-1185">Reference proteome</keyword>
<organism evidence="2 3">
    <name type="scientific">[Clostridium] fimetarium</name>
    <dbReference type="NCBI Taxonomy" id="99656"/>
    <lineage>
        <taxon>Bacteria</taxon>
        <taxon>Bacillati</taxon>
        <taxon>Bacillota</taxon>
        <taxon>Clostridia</taxon>
        <taxon>Lachnospirales</taxon>
        <taxon>Lachnospiraceae</taxon>
    </lineage>
</organism>
<sequence length="279" mass="30972">MKNKQIINSWNKIEPDDALKNRMLAKILIQLESEVHQEKKTFSMKKVYKPLAVCLLLAVVFYVLLFKGGNIMQNHSAYPETQVQNDNPKNKNPISTAKKQVFSGFVLTVYAAEVEGTNLSVNYKEDAISTVLTPKVEVLLANYSPLISSVPGLPFSFDFNDSDSDSLKPDSIKVTIDYGELLTWNMETGIVNFEGTSISRQTGDTLYWSPLIPLNGNEEIEGNLEYEGASQGVQKGVVEKAQITVTAMKDGKEIGKQTIYITEIDGDYYATVGELIIIA</sequence>
<dbReference type="OrthoDB" id="9816557at2"/>
<feature type="transmembrane region" description="Helical" evidence="1">
    <location>
        <begin position="47"/>
        <end position="66"/>
    </location>
</feature>
<name>A0A1I0RFX9_9FIRM</name>
<evidence type="ECO:0000256" key="1">
    <source>
        <dbReference type="SAM" id="Phobius"/>
    </source>
</evidence>
<dbReference type="Proteomes" id="UP000199701">
    <property type="component" value="Unassembled WGS sequence"/>
</dbReference>
<keyword evidence="1" id="KW-1133">Transmembrane helix</keyword>
<evidence type="ECO:0000313" key="3">
    <source>
        <dbReference type="Proteomes" id="UP000199701"/>
    </source>
</evidence>
<dbReference type="RefSeq" id="WP_092456142.1">
    <property type="nucleotide sequence ID" value="NZ_FOJI01000015.1"/>
</dbReference>